<evidence type="ECO:0000313" key="11">
    <source>
        <dbReference type="Proteomes" id="UP000608890"/>
    </source>
</evidence>
<keyword evidence="7 8" id="KW-0472">Membrane</keyword>
<comment type="caution">
    <text evidence="10">The sequence shown here is derived from an EMBL/GenBank/DDBJ whole genome shotgun (WGS) entry which is preliminary data.</text>
</comment>
<evidence type="ECO:0000256" key="1">
    <source>
        <dbReference type="ARBA" id="ARBA00004651"/>
    </source>
</evidence>
<dbReference type="AlphaFoldDB" id="A0A917WQ08"/>
<evidence type="ECO:0000313" key="10">
    <source>
        <dbReference type="EMBL" id="GGM20323.1"/>
    </source>
</evidence>
<evidence type="ECO:0000256" key="8">
    <source>
        <dbReference type="RuleBase" id="RU363032"/>
    </source>
</evidence>
<evidence type="ECO:0000259" key="9">
    <source>
        <dbReference type="PROSITE" id="PS50928"/>
    </source>
</evidence>
<dbReference type="EMBL" id="BMNB01000001">
    <property type="protein sequence ID" value="GGM20323.1"/>
    <property type="molecule type" value="Genomic_DNA"/>
</dbReference>
<protein>
    <submittedName>
        <fullName evidence="10">ABC transporter permease</fullName>
    </submittedName>
</protein>
<dbReference type="Pfam" id="PF00528">
    <property type="entry name" value="BPD_transp_1"/>
    <property type="match status" value="1"/>
</dbReference>
<evidence type="ECO:0000256" key="2">
    <source>
        <dbReference type="ARBA" id="ARBA00007069"/>
    </source>
</evidence>
<feature type="transmembrane region" description="Helical" evidence="8">
    <location>
        <begin position="183"/>
        <end position="204"/>
    </location>
</feature>
<feature type="transmembrane region" description="Helical" evidence="8">
    <location>
        <begin position="133"/>
        <end position="154"/>
    </location>
</feature>
<dbReference type="GO" id="GO:0055085">
    <property type="term" value="P:transmembrane transport"/>
    <property type="evidence" value="ECO:0007669"/>
    <property type="project" value="InterPro"/>
</dbReference>
<feature type="transmembrane region" description="Helical" evidence="8">
    <location>
        <begin position="73"/>
        <end position="93"/>
    </location>
</feature>
<keyword evidence="3 8" id="KW-0813">Transport</keyword>
<proteinExistence type="inferred from homology"/>
<dbReference type="PANTHER" id="PTHR43848:SF2">
    <property type="entry name" value="PUTRESCINE TRANSPORT SYSTEM PERMEASE PROTEIN POTI"/>
    <property type="match status" value="1"/>
</dbReference>
<gene>
    <name evidence="10" type="ORF">GCM10011608_01130</name>
</gene>
<feature type="transmembrane region" description="Helical" evidence="8">
    <location>
        <begin position="105"/>
        <end position="127"/>
    </location>
</feature>
<comment type="subcellular location">
    <subcellularLocation>
        <location evidence="1 8">Cell membrane</location>
        <topology evidence="1 8">Multi-pass membrane protein</topology>
    </subcellularLocation>
</comment>
<evidence type="ECO:0000256" key="5">
    <source>
        <dbReference type="ARBA" id="ARBA00022692"/>
    </source>
</evidence>
<keyword evidence="6 8" id="KW-1133">Transmembrane helix</keyword>
<dbReference type="CDD" id="cd06261">
    <property type="entry name" value="TM_PBP2"/>
    <property type="match status" value="1"/>
</dbReference>
<dbReference type="Proteomes" id="UP000608890">
    <property type="component" value="Unassembled WGS sequence"/>
</dbReference>
<reference evidence="10" key="1">
    <citation type="journal article" date="2014" name="Int. J. Syst. Evol. Microbiol.">
        <title>Complete genome sequence of Corynebacterium casei LMG S-19264T (=DSM 44701T), isolated from a smear-ripened cheese.</title>
        <authorList>
            <consortium name="US DOE Joint Genome Institute (JGI-PGF)"/>
            <person name="Walter F."/>
            <person name="Albersmeier A."/>
            <person name="Kalinowski J."/>
            <person name="Ruckert C."/>
        </authorList>
    </citation>
    <scope>NUCLEOTIDE SEQUENCE</scope>
    <source>
        <strain evidence="10">CGMCC 4.7312</strain>
    </source>
</reference>
<evidence type="ECO:0000256" key="3">
    <source>
        <dbReference type="ARBA" id="ARBA00022448"/>
    </source>
</evidence>
<evidence type="ECO:0000256" key="7">
    <source>
        <dbReference type="ARBA" id="ARBA00023136"/>
    </source>
</evidence>
<dbReference type="PROSITE" id="PS50928">
    <property type="entry name" value="ABC_TM1"/>
    <property type="match status" value="1"/>
</dbReference>
<dbReference type="InterPro" id="IPR051789">
    <property type="entry name" value="Bact_Polyamine_Transport"/>
</dbReference>
<feature type="domain" description="ABC transmembrane type-1" evidence="9">
    <location>
        <begin position="67"/>
        <end position="254"/>
    </location>
</feature>
<feature type="transmembrane region" description="Helical" evidence="8">
    <location>
        <begin position="238"/>
        <end position="256"/>
    </location>
</feature>
<dbReference type="InterPro" id="IPR035906">
    <property type="entry name" value="MetI-like_sf"/>
</dbReference>
<comment type="similarity">
    <text evidence="2">Belongs to the binding-protein-dependent transport system permease family. CysTW subfamily.</text>
</comment>
<keyword evidence="4" id="KW-1003">Cell membrane</keyword>
<accession>A0A917WQ08</accession>
<evidence type="ECO:0000256" key="4">
    <source>
        <dbReference type="ARBA" id="ARBA00022475"/>
    </source>
</evidence>
<sequence>MRLSRWLARHWVMGVALLVLGYLLLPIAVVAALSVNRPANRLSYDFHEFTLDNWRNPCATSEMCDAVLRSVQIGFIATVVATTLGTLMAFALARHRLRGRSGLNVLIFLPMATPELVLGTSLLTLFVAGGVPLGFWTIVLAHVMFCLSFVVVTVKARLAGMDRRLEEAAMDLYASEWQTFRRITLPLVLPGIVAAALLAFSLSFDDFIITNFNSGTTVTFPMYVWGAAQRGIPPQVNVIGTAMFLIALLLVLTSTLRRGGRRLRNP</sequence>
<organism evidence="10 11">
    <name type="scientific">Micromonospora sonchi</name>
    <dbReference type="NCBI Taxonomy" id="1763543"/>
    <lineage>
        <taxon>Bacteria</taxon>
        <taxon>Bacillati</taxon>
        <taxon>Actinomycetota</taxon>
        <taxon>Actinomycetes</taxon>
        <taxon>Micromonosporales</taxon>
        <taxon>Micromonosporaceae</taxon>
        <taxon>Micromonospora</taxon>
    </lineage>
</organism>
<dbReference type="InterPro" id="IPR000515">
    <property type="entry name" value="MetI-like"/>
</dbReference>
<keyword evidence="5 8" id="KW-0812">Transmembrane</keyword>
<dbReference type="GO" id="GO:0005886">
    <property type="term" value="C:plasma membrane"/>
    <property type="evidence" value="ECO:0007669"/>
    <property type="project" value="UniProtKB-SubCell"/>
</dbReference>
<keyword evidence="11" id="KW-1185">Reference proteome</keyword>
<dbReference type="Gene3D" id="1.10.3720.10">
    <property type="entry name" value="MetI-like"/>
    <property type="match status" value="1"/>
</dbReference>
<reference evidence="10" key="2">
    <citation type="submission" date="2020-09" db="EMBL/GenBank/DDBJ databases">
        <authorList>
            <person name="Sun Q."/>
            <person name="Zhou Y."/>
        </authorList>
    </citation>
    <scope>NUCLEOTIDE SEQUENCE</scope>
    <source>
        <strain evidence="10">CGMCC 4.7312</strain>
    </source>
</reference>
<dbReference type="PANTHER" id="PTHR43848">
    <property type="entry name" value="PUTRESCINE TRANSPORT SYSTEM PERMEASE PROTEIN POTI"/>
    <property type="match status" value="1"/>
</dbReference>
<dbReference type="RefSeq" id="WP_229705586.1">
    <property type="nucleotide sequence ID" value="NZ_BMNB01000001.1"/>
</dbReference>
<name>A0A917WQ08_9ACTN</name>
<evidence type="ECO:0000256" key="6">
    <source>
        <dbReference type="ARBA" id="ARBA00022989"/>
    </source>
</evidence>
<dbReference type="SUPFAM" id="SSF161098">
    <property type="entry name" value="MetI-like"/>
    <property type="match status" value="1"/>
</dbReference>